<organism evidence="1">
    <name type="scientific">Alexandrium andersonii</name>
    <dbReference type="NCBI Taxonomy" id="327968"/>
    <lineage>
        <taxon>Eukaryota</taxon>
        <taxon>Sar</taxon>
        <taxon>Alveolata</taxon>
        <taxon>Dinophyceae</taxon>
        <taxon>Gonyaulacales</taxon>
        <taxon>Pyrocystaceae</taxon>
        <taxon>Alexandrium</taxon>
    </lineage>
</organism>
<name>A0A7S2II59_9DINO</name>
<reference evidence="1" key="1">
    <citation type="submission" date="2021-01" db="EMBL/GenBank/DDBJ databases">
        <authorList>
            <person name="Corre E."/>
            <person name="Pelletier E."/>
            <person name="Niang G."/>
            <person name="Scheremetjew M."/>
            <person name="Finn R."/>
            <person name="Kale V."/>
            <person name="Holt S."/>
            <person name="Cochrane G."/>
            <person name="Meng A."/>
            <person name="Brown T."/>
            <person name="Cohen L."/>
        </authorList>
    </citation>
    <scope>NUCLEOTIDE SEQUENCE</scope>
    <source>
        <strain evidence="1">CCMP2222</strain>
    </source>
</reference>
<gene>
    <name evidence="1" type="ORF">AAND1436_LOCUS41357</name>
</gene>
<proteinExistence type="predicted"/>
<sequence>MADCPDCGKGGQIFLVSRGQDHADSLMYRCSCGSAWQGGDSASTCPEAHRSCEQTAPTAAHYIVNYEKDTGFKPGDATAVAGPPHLAAIKAGVECRHTHPRTDRNSTLSGLLAMRLKTKGTHVCKGCGREFDANYE</sequence>
<dbReference type="EMBL" id="HBGQ01086827">
    <property type="protein sequence ID" value="CAD9520242.1"/>
    <property type="molecule type" value="Transcribed_RNA"/>
</dbReference>
<dbReference type="AlphaFoldDB" id="A0A7S2II59"/>
<evidence type="ECO:0000313" key="1">
    <source>
        <dbReference type="EMBL" id="CAD9520242.1"/>
    </source>
</evidence>
<accession>A0A7S2II59</accession>
<protein>
    <submittedName>
        <fullName evidence="1">Uncharacterized protein</fullName>
    </submittedName>
</protein>